<dbReference type="PANTHER" id="PTHR30161:SF1">
    <property type="entry name" value="FLAGELLAR BIOSYNTHESIS PROTEIN FLHA-RELATED"/>
    <property type="match status" value="1"/>
</dbReference>
<evidence type="ECO:0000313" key="8">
    <source>
        <dbReference type="EMBL" id="VAX21461.1"/>
    </source>
</evidence>
<dbReference type="Pfam" id="PF00771">
    <property type="entry name" value="FHIPEP"/>
    <property type="match status" value="1"/>
</dbReference>
<evidence type="ECO:0000256" key="2">
    <source>
        <dbReference type="ARBA" id="ARBA00008835"/>
    </source>
</evidence>
<accession>A0A3B1C411</accession>
<feature type="transmembrane region" description="Helical" evidence="7">
    <location>
        <begin position="74"/>
        <end position="94"/>
    </location>
</feature>
<dbReference type="NCBIfam" id="TIGR01398">
    <property type="entry name" value="FlhA"/>
    <property type="match status" value="1"/>
</dbReference>
<gene>
    <name evidence="8" type="ORF">MNBD_NITROSPINAE02-2100</name>
</gene>
<sequence>MTMATTTKTQDRIAKHADIGLATAVVGVLIVMVIPIPSILLDILLSLSITSGLLVLMVALYLKTPLKFSVFPSLLLLMAIFRLSLNVASTRLILLHGSEGPQAAGKVIESFGQFVVGGNYIVGVVIFVILVIINFKVITQGSTRTSEVAARFTLDALPGKQMSIDADLNAGALTDEEAKTRRKELEDEASFYGAMDGALKFVKGDVVAGIIITVINIAAGFAIGVLQQGMDMAEAAEVYTILTVGDGLVSQIPSLVVSTAAGIVVTRAAGASNLGEEIVGQLMINPRAFGIVAAFLIFLAMVPGMPGFAFITLGAGAAFLSYVMFQAERYTVQSEEEEAQRVADEPPPEQVEALLPLDALELEIGYELIPLVDAAQDGELLERVKSVRRQFALEMGIIVPPLHIRDNLQLKSNEYSVLIKGVEVARGELWMNHHLAIDPGTVAQKIQGVETKDPTFGLPALWVTEANKEKAKMSGYTVVDTATVITTHIKEIIRLHSHELLGRQETQKLIDTFKETNPKLIEDLIPGAMTLGQVQKVLQNLLREQVSIRDLSTILETLADKATITKDSDTLTEYVRAALNRQISKSLRLDDGSMPVITLDPALEDAIAKSIQSTEHGAYLAMEPDKAQRLIDALKEQLGKFDMINANHALLTGAVLRPHVRRLMERFIPTLTVVSHNEISPDTTLNNLEVIRL</sequence>
<keyword evidence="8" id="KW-0282">Flagellum</keyword>
<dbReference type="Gene3D" id="3.40.30.60">
    <property type="entry name" value="FHIPEP family, domain 1"/>
    <property type="match status" value="1"/>
</dbReference>
<dbReference type="Gene3D" id="3.40.50.12790">
    <property type="entry name" value="FHIPEP family, domain 4"/>
    <property type="match status" value="1"/>
</dbReference>
<feature type="transmembrane region" description="Helical" evidence="7">
    <location>
        <begin position="282"/>
        <end position="302"/>
    </location>
</feature>
<feature type="transmembrane region" description="Helical" evidence="7">
    <location>
        <begin position="114"/>
        <end position="135"/>
    </location>
</feature>
<dbReference type="InterPro" id="IPR001712">
    <property type="entry name" value="T3SS_FHIPEP"/>
</dbReference>
<evidence type="ECO:0000256" key="5">
    <source>
        <dbReference type="ARBA" id="ARBA00022989"/>
    </source>
</evidence>
<dbReference type="AlphaFoldDB" id="A0A3B1C411"/>
<feature type="transmembrane region" description="Helical" evidence="7">
    <location>
        <begin position="20"/>
        <end position="37"/>
    </location>
</feature>
<comment type="subcellular location">
    <subcellularLocation>
        <location evidence="1">Cell membrane</location>
        <topology evidence="1">Multi-pass membrane protein</topology>
    </subcellularLocation>
</comment>
<evidence type="ECO:0000256" key="1">
    <source>
        <dbReference type="ARBA" id="ARBA00004651"/>
    </source>
</evidence>
<dbReference type="GO" id="GO:0005886">
    <property type="term" value="C:plasma membrane"/>
    <property type="evidence" value="ECO:0007669"/>
    <property type="project" value="UniProtKB-SubCell"/>
</dbReference>
<keyword evidence="8" id="KW-0966">Cell projection</keyword>
<feature type="transmembrane region" description="Helical" evidence="7">
    <location>
        <begin position="206"/>
        <end position="228"/>
    </location>
</feature>
<evidence type="ECO:0000256" key="6">
    <source>
        <dbReference type="ARBA" id="ARBA00023136"/>
    </source>
</evidence>
<dbReference type="PIRSF" id="PIRSF005419">
    <property type="entry name" value="FlhA"/>
    <property type="match status" value="1"/>
</dbReference>
<dbReference type="InterPro" id="IPR042193">
    <property type="entry name" value="FHIPEP_3"/>
</dbReference>
<reference evidence="8" key="1">
    <citation type="submission" date="2018-06" db="EMBL/GenBank/DDBJ databases">
        <authorList>
            <person name="Zhirakovskaya E."/>
        </authorList>
    </citation>
    <scope>NUCLEOTIDE SEQUENCE</scope>
</reference>
<keyword evidence="4 7" id="KW-0812">Transmembrane</keyword>
<dbReference type="InterPro" id="IPR006301">
    <property type="entry name" value="FlhA"/>
</dbReference>
<comment type="similarity">
    <text evidence="2">Belongs to the FHIPEP (flagella/HR/invasion proteins export pore) family.</text>
</comment>
<keyword evidence="5 7" id="KW-1133">Transmembrane helix</keyword>
<dbReference type="Gene3D" id="1.10.8.540">
    <property type="entry name" value="FHIPEP family, domain 3"/>
    <property type="match status" value="1"/>
</dbReference>
<dbReference type="InterPro" id="IPR042194">
    <property type="entry name" value="FHIPEP_1"/>
</dbReference>
<feature type="transmembrane region" description="Helical" evidence="7">
    <location>
        <begin position="248"/>
        <end position="270"/>
    </location>
</feature>
<name>A0A3B1C411_9ZZZZ</name>
<dbReference type="InterPro" id="IPR042196">
    <property type="entry name" value="FHIPEP_4"/>
</dbReference>
<evidence type="ECO:0000256" key="3">
    <source>
        <dbReference type="ARBA" id="ARBA00022475"/>
    </source>
</evidence>
<keyword evidence="6 7" id="KW-0472">Membrane</keyword>
<dbReference type="PANTHER" id="PTHR30161">
    <property type="entry name" value="FLAGELLAR EXPORT PROTEIN, MEMBRANE FLHA SUBUNIT-RELATED"/>
    <property type="match status" value="1"/>
</dbReference>
<keyword evidence="8" id="KW-0969">Cilium</keyword>
<proteinExistence type="inferred from homology"/>
<evidence type="ECO:0000256" key="4">
    <source>
        <dbReference type="ARBA" id="ARBA00022692"/>
    </source>
</evidence>
<dbReference type="GO" id="GO:0009306">
    <property type="term" value="P:protein secretion"/>
    <property type="evidence" value="ECO:0007669"/>
    <property type="project" value="InterPro"/>
</dbReference>
<keyword evidence="3" id="KW-1003">Cell membrane</keyword>
<dbReference type="GO" id="GO:0044780">
    <property type="term" value="P:bacterial-type flagellum assembly"/>
    <property type="evidence" value="ECO:0007669"/>
    <property type="project" value="InterPro"/>
</dbReference>
<evidence type="ECO:0000256" key="7">
    <source>
        <dbReference type="SAM" id="Phobius"/>
    </source>
</evidence>
<feature type="transmembrane region" description="Helical" evidence="7">
    <location>
        <begin position="43"/>
        <end position="62"/>
    </location>
</feature>
<dbReference type="EMBL" id="UOGE01000066">
    <property type="protein sequence ID" value="VAX21461.1"/>
    <property type="molecule type" value="Genomic_DNA"/>
</dbReference>
<organism evidence="8">
    <name type="scientific">hydrothermal vent metagenome</name>
    <dbReference type="NCBI Taxonomy" id="652676"/>
    <lineage>
        <taxon>unclassified sequences</taxon>
        <taxon>metagenomes</taxon>
        <taxon>ecological metagenomes</taxon>
    </lineage>
</organism>
<protein>
    <submittedName>
        <fullName evidence="8">Flagellar biosynthesis protein FlhA</fullName>
    </submittedName>
</protein>
<dbReference type="PRINTS" id="PR00949">
    <property type="entry name" value="TYPE3IMAPROT"/>
</dbReference>